<keyword evidence="7 8" id="KW-0472">Membrane</keyword>
<dbReference type="PANTHER" id="PTHR30294">
    <property type="entry name" value="MEMBRANE COMPONENT OF ABC TRANSPORTER YHHJ-RELATED"/>
    <property type="match status" value="1"/>
</dbReference>
<dbReference type="InterPro" id="IPR051449">
    <property type="entry name" value="ABC-2_transporter_component"/>
</dbReference>
<dbReference type="PANTHER" id="PTHR30294:SF45">
    <property type="entry name" value="LINEARMYCIN RESISTANCE PERMEASE PROTEIN LNRN"/>
    <property type="match status" value="1"/>
</dbReference>
<dbReference type="EMBL" id="QJJQ01000006">
    <property type="protein sequence ID" value="PXW86969.1"/>
    <property type="molecule type" value="Genomic_DNA"/>
</dbReference>
<keyword evidence="4" id="KW-1003">Cell membrane</keyword>
<dbReference type="Pfam" id="PF12698">
    <property type="entry name" value="ABC2_membrane_3"/>
    <property type="match status" value="1"/>
</dbReference>
<evidence type="ECO:0000256" key="3">
    <source>
        <dbReference type="ARBA" id="ARBA00022448"/>
    </source>
</evidence>
<dbReference type="RefSeq" id="WP_110395213.1">
    <property type="nucleotide sequence ID" value="NZ_JADIJL010000041.1"/>
</dbReference>
<comment type="similarity">
    <text evidence="2">Belongs to the ABC-2 integral membrane protein family.</text>
</comment>
<accession>A0A2V3WDT7</accession>
<evidence type="ECO:0000256" key="7">
    <source>
        <dbReference type="ARBA" id="ARBA00023136"/>
    </source>
</evidence>
<feature type="transmembrane region" description="Helical" evidence="8">
    <location>
        <begin position="172"/>
        <end position="193"/>
    </location>
</feature>
<feature type="domain" description="ABC transmembrane type-2" evidence="9">
    <location>
        <begin position="134"/>
        <end position="362"/>
    </location>
</feature>
<evidence type="ECO:0000256" key="2">
    <source>
        <dbReference type="ARBA" id="ARBA00007783"/>
    </source>
</evidence>
<comment type="subcellular location">
    <subcellularLocation>
        <location evidence="1">Cell membrane</location>
        <topology evidence="1">Multi-pass membrane protein</topology>
    </subcellularLocation>
</comment>
<dbReference type="GO" id="GO:0140359">
    <property type="term" value="F:ABC-type transporter activity"/>
    <property type="evidence" value="ECO:0007669"/>
    <property type="project" value="InterPro"/>
</dbReference>
<reference evidence="10 11" key="1">
    <citation type="submission" date="2018-05" db="EMBL/GenBank/DDBJ databases">
        <title>Genomic Encyclopedia of Type Strains, Phase IV (KMG-IV): sequencing the most valuable type-strain genomes for metagenomic binning, comparative biology and taxonomic classification.</title>
        <authorList>
            <person name="Goeker M."/>
        </authorList>
    </citation>
    <scope>NUCLEOTIDE SEQUENCE [LARGE SCALE GENOMIC DNA]</scope>
    <source>
        <strain evidence="10 11">DSM 28556</strain>
    </source>
</reference>
<evidence type="ECO:0000256" key="6">
    <source>
        <dbReference type="ARBA" id="ARBA00022989"/>
    </source>
</evidence>
<dbReference type="GO" id="GO:0005886">
    <property type="term" value="C:plasma membrane"/>
    <property type="evidence" value="ECO:0007669"/>
    <property type="project" value="UniProtKB-SubCell"/>
</dbReference>
<feature type="transmembrane region" description="Helical" evidence="8">
    <location>
        <begin position="17"/>
        <end position="36"/>
    </location>
</feature>
<feature type="transmembrane region" description="Helical" evidence="8">
    <location>
        <begin position="281"/>
        <end position="300"/>
    </location>
</feature>
<keyword evidence="6 8" id="KW-1133">Transmembrane helix</keyword>
<evidence type="ECO:0000256" key="1">
    <source>
        <dbReference type="ARBA" id="ARBA00004651"/>
    </source>
</evidence>
<name>A0A2V3WDT7_9BACI</name>
<comment type="caution">
    <text evidence="10">The sequence shown here is derived from an EMBL/GenBank/DDBJ whole genome shotgun (WGS) entry which is preliminary data.</text>
</comment>
<dbReference type="PROSITE" id="PS51012">
    <property type="entry name" value="ABC_TM2"/>
    <property type="match status" value="1"/>
</dbReference>
<evidence type="ECO:0000256" key="4">
    <source>
        <dbReference type="ARBA" id="ARBA00022475"/>
    </source>
</evidence>
<organism evidence="10 11">
    <name type="scientific">Pseudogracilibacillus auburnensis</name>
    <dbReference type="NCBI Taxonomy" id="1494959"/>
    <lineage>
        <taxon>Bacteria</taxon>
        <taxon>Bacillati</taxon>
        <taxon>Bacillota</taxon>
        <taxon>Bacilli</taxon>
        <taxon>Bacillales</taxon>
        <taxon>Bacillaceae</taxon>
        <taxon>Pseudogracilibacillus</taxon>
    </lineage>
</organism>
<feature type="transmembrane region" description="Helical" evidence="8">
    <location>
        <begin position="338"/>
        <end position="359"/>
    </location>
</feature>
<keyword evidence="11" id="KW-1185">Reference proteome</keyword>
<keyword evidence="5 8" id="KW-0812">Transmembrane</keyword>
<feature type="transmembrane region" description="Helical" evidence="8">
    <location>
        <begin position="248"/>
        <end position="269"/>
    </location>
</feature>
<evidence type="ECO:0000256" key="5">
    <source>
        <dbReference type="ARBA" id="ARBA00022692"/>
    </source>
</evidence>
<dbReference type="AlphaFoldDB" id="A0A2V3WDT7"/>
<dbReference type="InterPro" id="IPR047817">
    <property type="entry name" value="ABC2_TM_bact-type"/>
</dbReference>
<dbReference type="Proteomes" id="UP000247978">
    <property type="component" value="Unassembled WGS sequence"/>
</dbReference>
<evidence type="ECO:0000256" key="8">
    <source>
        <dbReference type="SAM" id="Phobius"/>
    </source>
</evidence>
<gene>
    <name evidence="10" type="ORF">DFR56_10636</name>
</gene>
<keyword evidence="3" id="KW-0813">Transport</keyword>
<proteinExistence type="inferred from homology"/>
<sequence>MTGIFLTKIKWLLRNPWTFLLMTVFSIGFAFIVGGFNSFDKIKVPTYVEEKSMQEMDVVQLIEKQGIFVFEWMSYEEMEEKIISGKSEFGLHLYEDDFQIIVGIDSPNINIVEQSVTNAYRKDRQIDQLASGILESKQAILHEITEEPIFKTESTSFYGNDTFVYDSNLHSVYGFTLFFVVYTIAYSVFQILIEKRSGVWDRMILSPIRKWEMYVANFLYSFLIGYSQILAVFLVFRFIIKVDFHGTFLQALLVMIPYVLAIVALSILITGAVRTTQQYNAVIPIVTISMAMIGGAFWPLEIVESKFMLLLSKIVPITYGMEALNGVTLYGYSFEQTLFPISILLLMSVIMTGVGIHLMEKRFIS</sequence>
<evidence type="ECO:0000313" key="11">
    <source>
        <dbReference type="Proteomes" id="UP000247978"/>
    </source>
</evidence>
<evidence type="ECO:0000259" key="9">
    <source>
        <dbReference type="PROSITE" id="PS51012"/>
    </source>
</evidence>
<dbReference type="InterPro" id="IPR013525">
    <property type="entry name" value="ABC2_TM"/>
</dbReference>
<evidence type="ECO:0000313" key="10">
    <source>
        <dbReference type="EMBL" id="PXW86969.1"/>
    </source>
</evidence>
<protein>
    <submittedName>
        <fullName evidence="10">ABC-2 type transport system permease protein</fullName>
    </submittedName>
</protein>
<feature type="transmembrane region" description="Helical" evidence="8">
    <location>
        <begin position="214"/>
        <end position="236"/>
    </location>
</feature>
<dbReference type="OrthoDB" id="266913at2"/>